<dbReference type="SUPFAM" id="SSF52833">
    <property type="entry name" value="Thioredoxin-like"/>
    <property type="match status" value="1"/>
</dbReference>
<dbReference type="InterPro" id="IPR013766">
    <property type="entry name" value="Thioredoxin_domain"/>
</dbReference>
<feature type="domain" description="Thioredoxin" evidence="1">
    <location>
        <begin position="4"/>
        <end position="73"/>
    </location>
</feature>
<accession>A0A1E7F2G6</accession>
<evidence type="ECO:0000259" key="1">
    <source>
        <dbReference type="Pfam" id="PF00085"/>
    </source>
</evidence>
<dbReference type="Proteomes" id="UP000095751">
    <property type="component" value="Unassembled WGS sequence"/>
</dbReference>
<dbReference type="OrthoDB" id="2121326at2759"/>
<evidence type="ECO:0000313" key="3">
    <source>
        <dbReference type="Proteomes" id="UP000095751"/>
    </source>
</evidence>
<name>A0A1E7F2G6_9STRA</name>
<dbReference type="AlphaFoldDB" id="A0A1E7F2G6"/>
<proteinExistence type="predicted"/>
<dbReference type="CDD" id="cd02947">
    <property type="entry name" value="TRX_family"/>
    <property type="match status" value="1"/>
</dbReference>
<dbReference type="InParanoid" id="A0A1E7F2G6"/>
<keyword evidence="3" id="KW-1185">Reference proteome</keyword>
<dbReference type="KEGG" id="fcy:FRACYDRAFT_191867"/>
<dbReference type="Pfam" id="PF00085">
    <property type="entry name" value="Thioredoxin"/>
    <property type="match status" value="1"/>
</dbReference>
<dbReference type="InterPro" id="IPR036249">
    <property type="entry name" value="Thioredoxin-like_sf"/>
</dbReference>
<reference evidence="2 3" key="1">
    <citation type="submission" date="2016-09" db="EMBL/GenBank/DDBJ databases">
        <title>Extensive genetic diversity and differential bi-allelic expression allows diatom success in the polar Southern Ocean.</title>
        <authorList>
            <consortium name="DOE Joint Genome Institute"/>
            <person name="Mock T."/>
            <person name="Otillar R.P."/>
            <person name="Strauss J."/>
            <person name="Dupont C."/>
            <person name="Frickenhaus S."/>
            <person name="Maumus F."/>
            <person name="Mcmullan M."/>
            <person name="Sanges R."/>
            <person name="Schmutz J."/>
            <person name="Toseland A."/>
            <person name="Valas R."/>
            <person name="Veluchamy A."/>
            <person name="Ward B.J."/>
            <person name="Allen A."/>
            <person name="Barry K."/>
            <person name="Falciatore A."/>
            <person name="Ferrante M."/>
            <person name="Fortunato A.E."/>
            <person name="Gloeckner G."/>
            <person name="Gruber A."/>
            <person name="Hipkin R."/>
            <person name="Janech M."/>
            <person name="Kroth P."/>
            <person name="Leese F."/>
            <person name="Lindquist E."/>
            <person name="Lyon B.R."/>
            <person name="Martin J."/>
            <person name="Mayer C."/>
            <person name="Parker M."/>
            <person name="Quesneville H."/>
            <person name="Raymond J."/>
            <person name="Uhlig C."/>
            <person name="Valentin K.U."/>
            <person name="Worden A.Z."/>
            <person name="Armbrust E.V."/>
            <person name="Bowler C."/>
            <person name="Green B."/>
            <person name="Moulton V."/>
            <person name="Van Oosterhout C."/>
            <person name="Grigoriev I."/>
        </authorList>
    </citation>
    <scope>NUCLEOTIDE SEQUENCE [LARGE SCALE GENOMIC DNA]</scope>
    <source>
        <strain evidence="2 3">CCMP1102</strain>
    </source>
</reference>
<protein>
    <recommendedName>
        <fullName evidence="1">Thioredoxin domain-containing protein</fullName>
    </recommendedName>
</protein>
<feature type="non-terminal residue" evidence="2">
    <location>
        <position position="1"/>
    </location>
</feature>
<gene>
    <name evidence="2" type="ORF">FRACYDRAFT_191867</name>
</gene>
<evidence type="ECO:0000313" key="2">
    <source>
        <dbReference type="EMBL" id="OEU12023.1"/>
    </source>
</evidence>
<dbReference type="Gene3D" id="3.40.30.10">
    <property type="entry name" value="Glutaredoxin"/>
    <property type="match status" value="1"/>
</dbReference>
<organism evidence="2 3">
    <name type="scientific">Fragilariopsis cylindrus CCMP1102</name>
    <dbReference type="NCBI Taxonomy" id="635003"/>
    <lineage>
        <taxon>Eukaryota</taxon>
        <taxon>Sar</taxon>
        <taxon>Stramenopiles</taxon>
        <taxon>Ochrophyta</taxon>
        <taxon>Bacillariophyta</taxon>
        <taxon>Bacillariophyceae</taxon>
        <taxon>Bacillariophycidae</taxon>
        <taxon>Bacillariales</taxon>
        <taxon>Bacillariaceae</taxon>
        <taxon>Fragilariopsis</taxon>
    </lineage>
</organism>
<sequence>QMIAVLWCAPWCRACKPVKPHIKNIAKNHPNTKFIQVPITEKNTNLHQGLNVPSVPFMHLYDTSSFDSRLVEESKMMENKLPSFRKVLEDYDRGYCSLEEGLDGDWSSCQYQKMLI</sequence>
<dbReference type="EMBL" id="KV784366">
    <property type="protein sequence ID" value="OEU12023.1"/>
    <property type="molecule type" value="Genomic_DNA"/>
</dbReference>